<dbReference type="PANTHER" id="PTHR33525:SF4">
    <property type="entry name" value="CYCLIC DI-GMP PHOSPHODIESTERASE CDGJ"/>
    <property type="match status" value="1"/>
</dbReference>
<dbReference type="InterPro" id="IPR035919">
    <property type="entry name" value="EAL_sf"/>
</dbReference>
<evidence type="ECO:0000313" key="3">
    <source>
        <dbReference type="Proteomes" id="UP000437736"/>
    </source>
</evidence>
<evidence type="ECO:0000259" key="1">
    <source>
        <dbReference type="PROSITE" id="PS51833"/>
    </source>
</evidence>
<dbReference type="Pfam" id="PF00563">
    <property type="entry name" value="EAL"/>
    <property type="match status" value="1"/>
</dbReference>
<sequence length="403" mass="43406">MPGDYLVGRQPIFDTSCEVLGYELLFRGDRSLVGDGLRMTADVLVRATLDIGLGDVVGNKLAFVNAPREFLVGRQELLLPPEQAVVEVLEDVIHDAEVVAGCRRLVDTGYTLALDDYVWQPGDEPLLELASIVKLDVLAIPPEDLAAQVDACSAFGARLVAEKIETYEQLAECRRLGFELFQGYVLSKPEVLNAASLTPNRVAVLGLISKVCDEETPVEELQRLVETDVSLSVRLLRVAGAGAGRGLRRPLGSVREAVVLLGRQRLRSWLLLMLAGDTGEAKPAQMEIPMTRAKACELVVDELRPELADSAFTVGLLSGLDLLIGAPVADIVGHLAVDDRVSGALLERSGLLGAVLQDVLDWEVGRPPAARSRCGAPCDVLERAYIEALRWTTGFGALGVRAA</sequence>
<dbReference type="PANTHER" id="PTHR33525">
    <property type="match status" value="1"/>
</dbReference>
<feature type="domain" description="HDOD" evidence="1">
    <location>
        <begin position="197"/>
        <end position="383"/>
    </location>
</feature>
<dbReference type="SUPFAM" id="SSF109604">
    <property type="entry name" value="HD-domain/PDEase-like"/>
    <property type="match status" value="1"/>
</dbReference>
<protein>
    <submittedName>
        <fullName evidence="2">HDOD domain-containing protein</fullName>
    </submittedName>
</protein>
<dbReference type="PIRSF" id="PIRSF003180">
    <property type="entry name" value="DiGMPpdiest_YuxH"/>
    <property type="match status" value="1"/>
</dbReference>
<gene>
    <name evidence="2" type="ORF">GHK86_03825</name>
</gene>
<evidence type="ECO:0000313" key="2">
    <source>
        <dbReference type="EMBL" id="MST31856.1"/>
    </source>
</evidence>
<dbReference type="SUPFAM" id="SSF141868">
    <property type="entry name" value="EAL domain-like"/>
    <property type="match status" value="1"/>
</dbReference>
<dbReference type="SMART" id="SM00052">
    <property type="entry name" value="EAL"/>
    <property type="match status" value="1"/>
</dbReference>
<dbReference type="InterPro" id="IPR001633">
    <property type="entry name" value="EAL_dom"/>
</dbReference>
<dbReference type="InterPro" id="IPR013976">
    <property type="entry name" value="HDOD"/>
</dbReference>
<dbReference type="Pfam" id="PF08668">
    <property type="entry name" value="HDOD"/>
    <property type="match status" value="1"/>
</dbReference>
<comment type="caution">
    <text evidence="2">The sequence shown here is derived from an EMBL/GenBank/DDBJ whole genome shotgun (WGS) entry which is preliminary data.</text>
</comment>
<proteinExistence type="predicted"/>
<dbReference type="Gene3D" id="1.10.3210.10">
    <property type="entry name" value="Hypothetical protein af1432"/>
    <property type="match status" value="1"/>
</dbReference>
<accession>A0ABW9QR75</accession>
<dbReference type="InterPro" id="IPR052340">
    <property type="entry name" value="RNase_Y/CdgJ"/>
</dbReference>
<dbReference type="InterPro" id="IPR014408">
    <property type="entry name" value="dGMP_Pdiesterase_EAL/HD-GYP"/>
</dbReference>
<organism evidence="2 3">
    <name type="scientific">Acidiferrimicrobium australe</name>
    <dbReference type="NCBI Taxonomy" id="2664430"/>
    <lineage>
        <taxon>Bacteria</taxon>
        <taxon>Bacillati</taxon>
        <taxon>Actinomycetota</taxon>
        <taxon>Acidimicrobiia</taxon>
        <taxon>Acidimicrobiales</taxon>
        <taxon>Acidimicrobiaceae</taxon>
        <taxon>Acidiferrimicrobium</taxon>
    </lineage>
</organism>
<name>A0ABW9QR75_9ACTN</name>
<keyword evidence="3" id="KW-1185">Reference proteome</keyword>
<reference evidence="2 3" key="1">
    <citation type="submission" date="2019-11" db="EMBL/GenBank/DDBJ databases">
        <title>Acidiferrimicrobium australis gen. nov., sp. nov., an acidophilic and obligately heterotrophic, member of the Actinobacteria that catalyses dissimilatory oxido- reduction of iron isolated from metal-rich acidic water in Chile.</title>
        <authorList>
            <person name="Gonzalez D."/>
            <person name="Huber K."/>
            <person name="Hedrich S."/>
            <person name="Rojas-Villalobos C."/>
            <person name="Quatrini R."/>
            <person name="Dinamarca M.A."/>
            <person name="Schwarz A."/>
            <person name="Canales C."/>
            <person name="Nancucheo I."/>
        </authorList>
    </citation>
    <scope>NUCLEOTIDE SEQUENCE [LARGE SCALE GENOMIC DNA]</scope>
    <source>
        <strain evidence="2 3">USS-CCA1</strain>
    </source>
</reference>
<dbReference type="EMBL" id="WJHE01000155">
    <property type="protein sequence ID" value="MST31856.1"/>
    <property type="molecule type" value="Genomic_DNA"/>
</dbReference>
<dbReference type="PROSITE" id="PS51833">
    <property type="entry name" value="HDOD"/>
    <property type="match status" value="1"/>
</dbReference>
<dbReference type="Proteomes" id="UP000437736">
    <property type="component" value="Unassembled WGS sequence"/>
</dbReference>
<dbReference type="Gene3D" id="3.20.20.450">
    <property type="entry name" value="EAL domain"/>
    <property type="match status" value="1"/>
</dbReference>